<reference evidence="1 2" key="1">
    <citation type="journal article" date="2014" name="Int. J. Syst. Evol. Microbiol.">
        <title>Complete genome sequence of Corynebacterium casei LMG S-19264T (=DSM 44701T), isolated from a smear-ripened cheese.</title>
        <authorList>
            <consortium name="US DOE Joint Genome Institute (JGI-PGF)"/>
            <person name="Walter F."/>
            <person name="Albersmeier A."/>
            <person name="Kalinowski J."/>
            <person name="Ruckert C."/>
        </authorList>
    </citation>
    <scope>NUCLEOTIDE SEQUENCE [LARGE SCALE GENOMIC DNA]</scope>
    <source>
        <strain evidence="1 2">CECT 8670</strain>
    </source>
</reference>
<evidence type="ECO:0000313" key="1">
    <source>
        <dbReference type="EMBL" id="MDN3619619.1"/>
    </source>
</evidence>
<proteinExistence type="predicted"/>
<dbReference type="Proteomes" id="UP001228636">
    <property type="component" value="Unassembled WGS sequence"/>
</dbReference>
<organism evidence="1 2">
    <name type="scientific">Polaribacter sejongensis</name>
    <dbReference type="NCBI Taxonomy" id="985043"/>
    <lineage>
        <taxon>Bacteria</taxon>
        <taxon>Pseudomonadati</taxon>
        <taxon>Bacteroidota</taxon>
        <taxon>Flavobacteriia</taxon>
        <taxon>Flavobacteriales</taxon>
        <taxon>Flavobacteriaceae</taxon>
    </lineage>
</organism>
<sequence length="213" mass="24038">MSGTLYGKEKTEKEIEIEKIIEETKNSDQKIYPILKPGNWVGLKAGALNSNLIKSEAGPKVVIAYGIDTPDNFVFLTQKHLENMDLKQITNEAFRNLGNYETEFTYSEAFQNKLLTSSGHDFSSERILSNLHMLKAHAMLDAEDLLVSVPRRSCMMVISRDSDEELLGAFLDMHKNAWEDGSYRNAPVANILFTMKEGHITGHIALDNITRDE</sequence>
<accession>A0AAJ1VGT6</accession>
<dbReference type="EMBL" id="JAUFQH010000006">
    <property type="protein sequence ID" value="MDN3619619.1"/>
    <property type="molecule type" value="Genomic_DNA"/>
</dbReference>
<dbReference type="AlphaFoldDB" id="A0AAJ1VGT6"/>
<gene>
    <name evidence="1" type="ORF">QWY81_09155</name>
</gene>
<name>A0AAJ1VGT6_9FLAO</name>
<dbReference type="RefSeq" id="WP_261973082.1">
    <property type="nucleotide sequence ID" value="NZ_CP103460.1"/>
</dbReference>
<comment type="caution">
    <text evidence="1">The sequence shown here is derived from an EMBL/GenBank/DDBJ whole genome shotgun (WGS) entry which is preliminary data.</text>
</comment>
<protein>
    <submittedName>
        <fullName evidence="1">DUF1444 family protein</fullName>
    </submittedName>
</protein>
<evidence type="ECO:0000313" key="2">
    <source>
        <dbReference type="Proteomes" id="UP001228636"/>
    </source>
</evidence>